<dbReference type="GO" id="GO:0043409">
    <property type="term" value="P:negative regulation of MAPK cascade"/>
    <property type="evidence" value="ECO:0007669"/>
    <property type="project" value="TreeGrafter"/>
</dbReference>
<dbReference type="Gene3D" id="2.30.29.30">
    <property type="entry name" value="Pleckstrin-homology domain (PH domain)/Phosphotyrosine-binding domain (PTB)"/>
    <property type="match status" value="1"/>
</dbReference>
<evidence type="ECO:0000256" key="1">
    <source>
        <dbReference type="SAM" id="MobiDB-lite"/>
    </source>
</evidence>
<gene>
    <name evidence="3" type="ORF">RRG08_048359</name>
</gene>
<dbReference type="SUPFAM" id="SSF50729">
    <property type="entry name" value="PH domain-like"/>
    <property type="match status" value="1"/>
</dbReference>
<evidence type="ECO:0000313" key="3">
    <source>
        <dbReference type="EMBL" id="KAK3801772.1"/>
    </source>
</evidence>
<evidence type="ECO:0000313" key="4">
    <source>
        <dbReference type="Proteomes" id="UP001283361"/>
    </source>
</evidence>
<dbReference type="InterPro" id="IPR000697">
    <property type="entry name" value="WH1/EVH1_dom"/>
</dbReference>
<feature type="domain" description="WH1" evidence="2">
    <location>
        <begin position="34"/>
        <end position="155"/>
    </location>
</feature>
<feature type="compositionally biased region" description="Gly residues" evidence="1">
    <location>
        <begin position="496"/>
        <end position="531"/>
    </location>
</feature>
<dbReference type="AlphaFoldDB" id="A0AAE1B902"/>
<evidence type="ECO:0000259" key="2">
    <source>
        <dbReference type="PROSITE" id="PS50229"/>
    </source>
</evidence>
<dbReference type="Pfam" id="PF00568">
    <property type="entry name" value="WH1"/>
    <property type="match status" value="1"/>
</dbReference>
<keyword evidence="4" id="KW-1185">Reference proteome</keyword>
<dbReference type="Proteomes" id="UP001283361">
    <property type="component" value="Unassembled WGS sequence"/>
</dbReference>
<dbReference type="GO" id="GO:0016020">
    <property type="term" value="C:membrane"/>
    <property type="evidence" value="ECO:0007669"/>
    <property type="project" value="InterPro"/>
</dbReference>
<name>A0AAE1B902_9GAST</name>
<comment type="caution">
    <text evidence="3">The sequence shown here is derived from an EMBL/GenBank/DDBJ whole genome shotgun (WGS) entry which is preliminary data.</text>
</comment>
<dbReference type="InterPro" id="IPR007875">
    <property type="entry name" value="Sprouty"/>
</dbReference>
<feature type="region of interest" description="Disordered" evidence="1">
    <location>
        <begin position="183"/>
        <end position="229"/>
    </location>
</feature>
<accession>A0AAE1B902</accession>
<protein>
    <recommendedName>
        <fullName evidence="2">WH1 domain-containing protein</fullName>
    </recommendedName>
</protein>
<feature type="region of interest" description="Disordered" evidence="1">
    <location>
        <begin position="393"/>
        <end position="534"/>
    </location>
</feature>
<dbReference type="GO" id="GO:0019901">
    <property type="term" value="F:protein kinase binding"/>
    <property type="evidence" value="ECO:0007669"/>
    <property type="project" value="TreeGrafter"/>
</dbReference>
<proteinExistence type="predicted"/>
<dbReference type="EMBL" id="JAWDGP010000283">
    <property type="protein sequence ID" value="KAK3801772.1"/>
    <property type="molecule type" value="Genomic_DNA"/>
</dbReference>
<feature type="compositionally biased region" description="Low complexity" evidence="1">
    <location>
        <begin position="429"/>
        <end position="455"/>
    </location>
</feature>
<dbReference type="PROSITE" id="PS51227">
    <property type="entry name" value="SPR"/>
    <property type="match status" value="1"/>
</dbReference>
<reference evidence="3" key="1">
    <citation type="journal article" date="2023" name="G3 (Bethesda)">
        <title>A reference genome for the long-term kleptoplast-retaining sea slug Elysia crispata morphotype clarki.</title>
        <authorList>
            <person name="Eastman K.E."/>
            <person name="Pendleton A.L."/>
            <person name="Shaikh M.A."/>
            <person name="Suttiyut T."/>
            <person name="Ogas R."/>
            <person name="Tomko P."/>
            <person name="Gavelis G."/>
            <person name="Widhalm J.R."/>
            <person name="Wisecaver J.H."/>
        </authorList>
    </citation>
    <scope>NUCLEOTIDE SEQUENCE</scope>
    <source>
        <strain evidence="3">ECLA1</strain>
    </source>
</reference>
<feature type="compositionally biased region" description="Low complexity" evidence="1">
    <location>
        <begin position="187"/>
        <end position="223"/>
    </location>
</feature>
<dbReference type="PROSITE" id="PS50229">
    <property type="entry name" value="WH1"/>
    <property type="match status" value="1"/>
</dbReference>
<dbReference type="InterPro" id="IPR011993">
    <property type="entry name" value="PH-like_dom_sf"/>
</dbReference>
<organism evidence="3 4">
    <name type="scientific">Elysia crispata</name>
    <name type="common">lettuce slug</name>
    <dbReference type="NCBI Taxonomy" id="231223"/>
    <lineage>
        <taxon>Eukaryota</taxon>
        <taxon>Metazoa</taxon>
        <taxon>Spiralia</taxon>
        <taxon>Lophotrochozoa</taxon>
        <taxon>Mollusca</taxon>
        <taxon>Gastropoda</taxon>
        <taxon>Heterobranchia</taxon>
        <taxon>Euthyneura</taxon>
        <taxon>Panpulmonata</taxon>
        <taxon>Sacoglossa</taxon>
        <taxon>Placobranchoidea</taxon>
        <taxon>Plakobranchidae</taxon>
        <taxon>Elysia</taxon>
    </lineage>
</organism>
<sequence>MTKFSETVGKAPCTDVVILKLGLALSLTVENGSKVTRLELPFRSRDIEAVTRVTTRSGPWIDVAAAPCLVKGRLTLCQVTVLTPRKKNEYKEVQFSARFPRVILDCRLKKDIQYTKPNPKWHHWKTDEKRYGLTFERTEDAKAFDQGIRIAVADLTEGVSDGTAPPEGDEGVFSYMDLPLLRKDSSSRSASTTSTTTSSPGTNSPPSSLNNNNNNNSNNNNNNDPFSFVHHHTNHLHRVHYIPNPHARSVHTNGGNVYVGHPPNLHQQQQQYNQQLHQHLHQQQQHLPRHLQLQQQQHQQIHQYHNLPQQTGFSPSISEKVSPHKSSFENINSPTGQELEEVWVRTSYEQQPSVVLGGKPSHPGLLVDCGDGDSDCPEHLDCSKESSYVVFNKSNKGGSPPPHEYSYPNLEPAQKPPAQRSSTKKQALGPTSPTATAPPSSSSSSQGHSTTTSQPYPASQPHHPHYGQSHHTLPHTNNPPLPIKVKSKTKSSSSSGSGGSSSGGLGGVGVGILSGGGGGGGGGGGEGGMKGGQQQSGARCRLVSTQVQCKHCRELFSLDDNPRGSCEDAPDSVERCLECVSCVTCAQCLMYHCWADADGEFRHPCSCERGDPGLCKRWTALSFLSLLLPCLWCYLPFKACHHCGTACGLCGGRHKAA</sequence>
<dbReference type="PANTHER" id="PTHR11202">
    <property type="entry name" value="SPROUTY-RELATED, EVH1 DOMAIN-CONTAINING PROTEIN FAMILY MEMBER"/>
    <property type="match status" value="1"/>
</dbReference>
<dbReference type="Pfam" id="PF05210">
    <property type="entry name" value="Sprouty"/>
    <property type="match status" value="1"/>
</dbReference>
<dbReference type="PANTHER" id="PTHR11202:SF3">
    <property type="entry name" value="SPROUTY-RELATED PROTEIN WITH EVH-1 DOMAIN, ISOFORM C"/>
    <property type="match status" value="1"/>
</dbReference>